<dbReference type="Proteomes" id="UP000014155">
    <property type="component" value="Unassembled WGS sequence"/>
</dbReference>
<dbReference type="PANTHER" id="PTHR43744:SF9">
    <property type="entry name" value="POLYGALACTURONAN_RHAMNOGALACTURONAN TRANSPORT SYSTEM PERMEASE PROTEIN YTCP"/>
    <property type="match status" value="1"/>
</dbReference>
<protein>
    <submittedName>
        <fullName evidence="9">ABC-type sugar transport system, permease component</fullName>
    </submittedName>
</protein>
<feature type="transmembrane region" description="Helical" evidence="7">
    <location>
        <begin position="140"/>
        <end position="161"/>
    </location>
</feature>
<gene>
    <name evidence="9" type="ORF">CTER_4165</name>
</gene>
<keyword evidence="9" id="KW-0762">Sugar transport</keyword>
<feature type="transmembrane region" description="Helical" evidence="7">
    <location>
        <begin position="182"/>
        <end position="207"/>
    </location>
</feature>
<dbReference type="EMBL" id="AORV01000007">
    <property type="protein sequence ID" value="EMS74083.1"/>
    <property type="molecule type" value="Genomic_DNA"/>
</dbReference>
<comment type="similarity">
    <text evidence="7">Belongs to the binding-protein-dependent transport system permease family.</text>
</comment>
<dbReference type="PROSITE" id="PS50928">
    <property type="entry name" value="ABC_TM1"/>
    <property type="match status" value="1"/>
</dbReference>
<evidence type="ECO:0000256" key="3">
    <source>
        <dbReference type="ARBA" id="ARBA00022475"/>
    </source>
</evidence>
<dbReference type="CDD" id="cd06261">
    <property type="entry name" value="TM_PBP2"/>
    <property type="match status" value="1"/>
</dbReference>
<feature type="transmembrane region" description="Helical" evidence="7">
    <location>
        <begin position="111"/>
        <end position="128"/>
    </location>
</feature>
<proteinExistence type="inferred from homology"/>
<evidence type="ECO:0000256" key="1">
    <source>
        <dbReference type="ARBA" id="ARBA00004651"/>
    </source>
</evidence>
<organism evidence="9 10">
    <name type="scientific">Ruminiclostridium cellobioparum subsp. termitidis CT1112</name>
    <dbReference type="NCBI Taxonomy" id="1195236"/>
    <lineage>
        <taxon>Bacteria</taxon>
        <taxon>Bacillati</taxon>
        <taxon>Bacillota</taxon>
        <taxon>Clostridia</taxon>
        <taxon>Eubacteriales</taxon>
        <taxon>Oscillospiraceae</taxon>
        <taxon>Ruminiclostridium</taxon>
    </lineage>
</organism>
<dbReference type="InterPro" id="IPR035906">
    <property type="entry name" value="MetI-like_sf"/>
</dbReference>
<feature type="transmembrane region" description="Helical" evidence="7">
    <location>
        <begin position="12"/>
        <end position="32"/>
    </location>
</feature>
<keyword evidence="10" id="KW-1185">Reference proteome</keyword>
<dbReference type="AlphaFoldDB" id="S0FZU9"/>
<dbReference type="Gene3D" id="1.10.3720.10">
    <property type="entry name" value="MetI-like"/>
    <property type="match status" value="1"/>
</dbReference>
<dbReference type="PANTHER" id="PTHR43744">
    <property type="entry name" value="ABC TRANSPORTER PERMEASE PROTEIN MG189-RELATED-RELATED"/>
    <property type="match status" value="1"/>
</dbReference>
<feature type="transmembrane region" description="Helical" evidence="7">
    <location>
        <begin position="261"/>
        <end position="278"/>
    </location>
</feature>
<evidence type="ECO:0000256" key="5">
    <source>
        <dbReference type="ARBA" id="ARBA00022989"/>
    </source>
</evidence>
<dbReference type="InterPro" id="IPR000515">
    <property type="entry name" value="MetI-like"/>
</dbReference>
<dbReference type="STRING" id="1195236.CTER_4165"/>
<feature type="transmembrane region" description="Helical" evidence="7">
    <location>
        <begin position="73"/>
        <end position="99"/>
    </location>
</feature>
<comment type="subcellular location">
    <subcellularLocation>
        <location evidence="1 7">Cell membrane</location>
        <topology evidence="1 7">Multi-pass membrane protein</topology>
    </subcellularLocation>
</comment>
<dbReference type="SUPFAM" id="SSF161098">
    <property type="entry name" value="MetI-like"/>
    <property type="match status" value="1"/>
</dbReference>
<keyword evidence="2 7" id="KW-0813">Transport</keyword>
<evidence type="ECO:0000256" key="7">
    <source>
        <dbReference type="RuleBase" id="RU363032"/>
    </source>
</evidence>
<dbReference type="PATRIC" id="fig|1195236.3.peg.196"/>
<dbReference type="GO" id="GO:0005886">
    <property type="term" value="C:plasma membrane"/>
    <property type="evidence" value="ECO:0007669"/>
    <property type="project" value="UniProtKB-SubCell"/>
</dbReference>
<dbReference type="RefSeq" id="WP_004623016.1">
    <property type="nucleotide sequence ID" value="NZ_AORV01000007.1"/>
</dbReference>
<evidence type="ECO:0000256" key="2">
    <source>
        <dbReference type="ARBA" id="ARBA00022448"/>
    </source>
</evidence>
<dbReference type="Pfam" id="PF00528">
    <property type="entry name" value="BPD_transp_1"/>
    <property type="match status" value="1"/>
</dbReference>
<evidence type="ECO:0000259" key="8">
    <source>
        <dbReference type="PROSITE" id="PS50928"/>
    </source>
</evidence>
<sequence length="293" mass="33012">MQKLRSNKLNLIMKFILTIISVLTLLPLVYLISVSFSTDAGIARYGYTLIPRSFTLEGYKYIFKVPRPIITGYMVSVTVTVLGTALGLALSSTLAYVMARKDYRYSKATSFYVFFTMLFNGGLVPTYIVMTKLLHVQNTIWGLIIPYSISPWFTMIMKGFMETLPFEIVESAKIDGAGEFKTFVRIILPVAKPAIATVGLFYAFAYWNDWWLAMLYISKESLIPLQFLLYRTLSNLSYILNNMSSLLNVNMSNIPSESVRMGMAVIAAGPMLILFPFFQKHFVKGLTVGSVKG</sequence>
<keyword evidence="6 7" id="KW-0472">Membrane</keyword>
<keyword evidence="5 7" id="KW-1133">Transmembrane helix</keyword>
<dbReference type="GO" id="GO:0055085">
    <property type="term" value="P:transmembrane transport"/>
    <property type="evidence" value="ECO:0007669"/>
    <property type="project" value="InterPro"/>
</dbReference>
<comment type="caution">
    <text evidence="9">The sequence shown here is derived from an EMBL/GenBank/DDBJ whole genome shotgun (WGS) entry which is preliminary data.</text>
</comment>
<reference evidence="9 10" key="1">
    <citation type="journal article" date="2013" name="Genome Announc.">
        <title>Draft Genome Sequence of the Cellulolytic, Mesophilic, Anaerobic Bacterium Clostridium termitidis Strain CT1112 (DSM 5398).</title>
        <authorList>
            <person name="Lal S."/>
            <person name="Ramachandran U."/>
            <person name="Zhang X."/>
            <person name="Munir R."/>
            <person name="Sparling R."/>
            <person name="Levin D.B."/>
        </authorList>
    </citation>
    <scope>NUCLEOTIDE SEQUENCE [LARGE SCALE GENOMIC DNA]</scope>
    <source>
        <strain evidence="9 10">CT1112</strain>
    </source>
</reference>
<evidence type="ECO:0000256" key="6">
    <source>
        <dbReference type="ARBA" id="ARBA00023136"/>
    </source>
</evidence>
<accession>S0FZU9</accession>
<evidence type="ECO:0000313" key="10">
    <source>
        <dbReference type="Proteomes" id="UP000014155"/>
    </source>
</evidence>
<dbReference type="eggNOG" id="COG0395">
    <property type="taxonomic scope" value="Bacteria"/>
</dbReference>
<name>S0FZU9_RUMCE</name>
<keyword evidence="3" id="KW-1003">Cell membrane</keyword>
<keyword evidence="4 7" id="KW-0812">Transmembrane</keyword>
<evidence type="ECO:0000256" key="4">
    <source>
        <dbReference type="ARBA" id="ARBA00022692"/>
    </source>
</evidence>
<feature type="domain" description="ABC transmembrane type-1" evidence="8">
    <location>
        <begin position="73"/>
        <end position="278"/>
    </location>
</feature>
<evidence type="ECO:0000313" key="9">
    <source>
        <dbReference type="EMBL" id="EMS74083.1"/>
    </source>
</evidence>